<evidence type="ECO:0000313" key="1">
    <source>
        <dbReference type="EMBL" id="GLQ31646.1"/>
    </source>
</evidence>
<gene>
    <name evidence="1" type="ORF">GCM10007876_21250</name>
</gene>
<dbReference type="RefSeq" id="WP_284381330.1">
    <property type="nucleotide sequence ID" value="NZ_BSNM01000014.1"/>
</dbReference>
<accession>A0AA37W8L7</accession>
<organism evidence="1 2">
    <name type="scientific">Litoribrevibacter albus</name>
    <dbReference type="NCBI Taxonomy" id="1473156"/>
    <lineage>
        <taxon>Bacteria</taxon>
        <taxon>Pseudomonadati</taxon>
        <taxon>Pseudomonadota</taxon>
        <taxon>Gammaproteobacteria</taxon>
        <taxon>Oceanospirillales</taxon>
        <taxon>Oceanospirillaceae</taxon>
        <taxon>Litoribrevibacter</taxon>
    </lineage>
</organism>
<evidence type="ECO:0000313" key="2">
    <source>
        <dbReference type="Proteomes" id="UP001161389"/>
    </source>
</evidence>
<name>A0AA37W8L7_9GAMM</name>
<comment type="caution">
    <text evidence="1">The sequence shown here is derived from an EMBL/GenBank/DDBJ whole genome shotgun (WGS) entry which is preliminary data.</text>
</comment>
<reference evidence="1" key="2">
    <citation type="submission" date="2023-01" db="EMBL/GenBank/DDBJ databases">
        <title>Draft genome sequence of Litoribrevibacter albus strain NBRC 110071.</title>
        <authorList>
            <person name="Sun Q."/>
            <person name="Mori K."/>
        </authorList>
    </citation>
    <scope>NUCLEOTIDE SEQUENCE</scope>
    <source>
        <strain evidence="1">NBRC 110071</strain>
    </source>
</reference>
<proteinExistence type="predicted"/>
<dbReference type="AlphaFoldDB" id="A0AA37W8L7"/>
<sequence>MALVVISIDRSKLPAHTQDEYEEWVEFKVGNGCISDENPLCDVDLKSTVKEIGK</sequence>
<protein>
    <submittedName>
        <fullName evidence="1">Uncharacterized protein</fullName>
    </submittedName>
</protein>
<keyword evidence="2" id="KW-1185">Reference proteome</keyword>
<dbReference type="Proteomes" id="UP001161389">
    <property type="component" value="Unassembled WGS sequence"/>
</dbReference>
<dbReference type="EMBL" id="BSNM01000014">
    <property type="protein sequence ID" value="GLQ31646.1"/>
    <property type="molecule type" value="Genomic_DNA"/>
</dbReference>
<reference evidence="1" key="1">
    <citation type="journal article" date="2014" name="Int. J. Syst. Evol. Microbiol.">
        <title>Complete genome sequence of Corynebacterium casei LMG S-19264T (=DSM 44701T), isolated from a smear-ripened cheese.</title>
        <authorList>
            <consortium name="US DOE Joint Genome Institute (JGI-PGF)"/>
            <person name="Walter F."/>
            <person name="Albersmeier A."/>
            <person name="Kalinowski J."/>
            <person name="Ruckert C."/>
        </authorList>
    </citation>
    <scope>NUCLEOTIDE SEQUENCE</scope>
    <source>
        <strain evidence="1">NBRC 110071</strain>
    </source>
</reference>